<gene>
    <name evidence="1" type="ORF">FUAX_12290</name>
</gene>
<dbReference type="PROSITE" id="PS51257">
    <property type="entry name" value="PROKAR_LIPOPROTEIN"/>
    <property type="match status" value="1"/>
</dbReference>
<evidence type="ECO:0000313" key="2">
    <source>
        <dbReference type="Proteomes" id="UP001348817"/>
    </source>
</evidence>
<dbReference type="KEGG" id="fax:FUAX_12290"/>
<dbReference type="AlphaFoldDB" id="A0AAU9CTP7"/>
<organism evidence="1 2">
    <name type="scientific">Fulvitalea axinellae</name>
    <dbReference type="NCBI Taxonomy" id="1182444"/>
    <lineage>
        <taxon>Bacteria</taxon>
        <taxon>Pseudomonadati</taxon>
        <taxon>Bacteroidota</taxon>
        <taxon>Cytophagia</taxon>
        <taxon>Cytophagales</taxon>
        <taxon>Persicobacteraceae</taxon>
        <taxon>Fulvitalea</taxon>
    </lineage>
</organism>
<accession>A0AAU9CTP7</accession>
<dbReference type="Proteomes" id="UP001348817">
    <property type="component" value="Chromosome"/>
</dbReference>
<reference evidence="1 2" key="1">
    <citation type="submission" date="2021-12" db="EMBL/GenBank/DDBJ databases">
        <title>Genome sequencing of bacteria with rrn-lacking chromosome and rrn-plasmid.</title>
        <authorList>
            <person name="Anda M."/>
            <person name="Iwasaki W."/>
        </authorList>
    </citation>
    <scope>NUCLEOTIDE SEQUENCE [LARGE SCALE GENOMIC DNA]</scope>
    <source>
        <strain evidence="1 2">DSM 100852</strain>
    </source>
</reference>
<sequence length="265" mass="29993">MISKRNILVILSLALGLTSCYLSETKTPLVPEGKRNFAVDAYFGFGEKAELTLYESNSLSDYVHFFLLWDASVKVSNGRDTVRMSNLLYTNSKTKRVVNYVADLDIREGDSLALSVLTPTGETLSAGTKTVSVVKIESAGLGQQTISVETRNSSNYEENYYLLEVSYFDTDTVRSDWSYHYDMSEDRAEKVRFEVDLREESNDFDSLFVSLTRMTESGLRFRESLRKASQANVDPFNRPEVLEGNISGGVGIFTYVRNDSRWLYP</sequence>
<dbReference type="EMBL" id="AP025314">
    <property type="protein sequence ID" value="BDD08797.1"/>
    <property type="molecule type" value="Genomic_DNA"/>
</dbReference>
<proteinExistence type="predicted"/>
<evidence type="ECO:0008006" key="3">
    <source>
        <dbReference type="Google" id="ProtNLM"/>
    </source>
</evidence>
<evidence type="ECO:0000313" key="1">
    <source>
        <dbReference type="EMBL" id="BDD08797.1"/>
    </source>
</evidence>
<name>A0AAU9CTP7_9BACT</name>
<keyword evidence="2" id="KW-1185">Reference proteome</keyword>
<protein>
    <recommendedName>
        <fullName evidence="3">DUF4249 domain-containing protein</fullName>
    </recommendedName>
</protein>